<keyword evidence="8" id="KW-1185">Reference proteome</keyword>
<feature type="compositionally biased region" description="Basic residues" evidence="6">
    <location>
        <begin position="1"/>
        <end position="15"/>
    </location>
</feature>
<evidence type="ECO:0000313" key="7">
    <source>
        <dbReference type="EMBL" id="KDO17877.1"/>
    </source>
</evidence>
<feature type="region of interest" description="Disordered" evidence="6">
    <location>
        <begin position="1"/>
        <end position="71"/>
    </location>
</feature>
<proteinExistence type="predicted"/>
<dbReference type="EMBL" id="KK583545">
    <property type="protein sequence ID" value="KDO17877.1"/>
    <property type="molecule type" value="Genomic_DNA"/>
</dbReference>
<dbReference type="Pfam" id="PF08598">
    <property type="entry name" value="Sds3"/>
    <property type="match status" value="1"/>
</dbReference>
<keyword evidence="3" id="KW-0805">Transcription regulation</keyword>
<evidence type="ECO:0000256" key="1">
    <source>
        <dbReference type="ARBA" id="ARBA00004123"/>
    </source>
</evidence>
<keyword evidence="2" id="KW-0678">Repressor</keyword>
<feature type="region of interest" description="Disordered" evidence="6">
    <location>
        <begin position="93"/>
        <end position="117"/>
    </location>
</feature>
<dbReference type="GO" id="GO:0010468">
    <property type="term" value="P:regulation of gene expression"/>
    <property type="evidence" value="ECO:0007669"/>
    <property type="project" value="UniProtKB-ARBA"/>
</dbReference>
<dbReference type="RefSeq" id="XP_012211414.1">
    <property type="nucleotide sequence ID" value="XM_012356024.1"/>
</dbReference>
<accession>A0A067BTA2</accession>
<dbReference type="KEGG" id="spar:SPRG_16694"/>
<keyword evidence="5" id="KW-0539">Nucleus</keyword>
<evidence type="ECO:0000313" key="8">
    <source>
        <dbReference type="Proteomes" id="UP000030745"/>
    </source>
</evidence>
<organism evidence="7 8">
    <name type="scientific">Saprolegnia parasitica (strain CBS 223.65)</name>
    <dbReference type="NCBI Taxonomy" id="695850"/>
    <lineage>
        <taxon>Eukaryota</taxon>
        <taxon>Sar</taxon>
        <taxon>Stramenopiles</taxon>
        <taxon>Oomycota</taxon>
        <taxon>Saprolegniomycetes</taxon>
        <taxon>Saprolegniales</taxon>
        <taxon>Saprolegniaceae</taxon>
        <taxon>Saprolegnia</taxon>
    </lineage>
</organism>
<evidence type="ECO:0000256" key="4">
    <source>
        <dbReference type="ARBA" id="ARBA00023163"/>
    </source>
</evidence>
<comment type="subcellular location">
    <subcellularLocation>
        <location evidence="1">Nucleus</location>
    </subcellularLocation>
</comment>
<reference evidence="7 8" key="1">
    <citation type="journal article" date="2013" name="PLoS Genet.">
        <title>Distinctive expansion of potential virulence genes in the genome of the oomycete fish pathogen Saprolegnia parasitica.</title>
        <authorList>
            <person name="Jiang R.H."/>
            <person name="de Bruijn I."/>
            <person name="Haas B.J."/>
            <person name="Belmonte R."/>
            <person name="Lobach L."/>
            <person name="Christie J."/>
            <person name="van den Ackerveken G."/>
            <person name="Bottin A."/>
            <person name="Bulone V."/>
            <person name="Diaz-Moreno S.M."/>
            <person name="Dumas B."/>
            <person name="Fan L."/>
            <person name="Gaulin E."/>
            <person name="Govers F."/>
            <person name="Grenville-Briggs L.J."/>
            <person name="Horner N.R."/>
            <person name="Levin J.Z."/>
            <person name="Mammella M."/>
            <person name="Meijer H.J."/>
            <person name="Morris P."/>
            <person name="Nusbaum C."/>
            <person name="Oome S."/>
            <person name="Phillips A.J."/>
            <person name="van Rooyen D."/>
            <person name="Rzeszutek E."/>
            <person name="Saraiva M."/>
            <person name="Secombes C.J."/>
            <person name="Seidl M.F."/>
            <person name="Snel B."/>
            <person name="Stassen J.H."/>
            <person name="Sykes S."/>
            <person name="Tripathy S."/>
            <person name="van den Berg H."/>
            <person name="Vega-Arreguin J.C."/>
            <person name="Wawra S."/>
            <person name="Young S.K."/>
            <person name="Zeng Q."/>
            <person name="Dieguez-Uribeondo J."/>
            <person name="Russ C."/>
            <person name="Tyler B.M."/>
            <person name="van West P."/>
        </authorList>
    </citation>
    <scope>NUCLEOTIDE SEQUENCE [LARGE SCALE GENOMIC DNA]</scope>
    <source>
        <strain evidence="7 8">CBS 223.65</strain>
    </source>
</reference>
<keyword evidence="4" id="KW-0804">Transcription</keyword>
<sequence>MERSRRGGQRGRKPKTSSISKDADGDSGSHGNGLRSPPPRSRSLQQLEKDHDSANVDDSMSEDDADDKEATAQGLLQALIGCIEEAEADILDEKKHGSKSKARHDDADDDDGENDGHEETALEFKEHMLELKKKVQMIEDGTFAEYCRRCVEFKEDRSRALQTARQHRELQLKNVQDLLLFDYQKAEDLYATGKDCIKYDMMSHVHAMLDDVEAQLTQLDADPTADEQPVAKKPKLADGLLPPSECRLALPEVQSDVAAICRSWKTTPVLNDTLAPVPTSCRRGVLSCGDHLFDEGDEVVLSSNLMQREYVGTIQSFTDDALYVVLNTGEKARILFQMLQEKRCAIMPFQRGNSGVKSLQSSGWVRCEPF</sequence>
<name>A0A067BTA2_SAPPC</name>
<dbReference type="GO" id="GO:0005654">
    <property type="term" value="C:nucleoplasm"/>
    <property type="evidence" value="ECO:0007669"/>
    <property type="project" value="UniProtKB-ARBA"/>
</dbReference>
<dbReference type="VEuPathDB" id="FungiDB:SPRG_16694"/>
<dbReference type="InterPro" id="IPR013907">
    <property type="entry name" value="Sds3"/>
</dbReference>
<evidence type="ECO:0000256" key="6">
    <source>
        <dbReference type="SAM" id="MobiDB-lite"/>
    </source>
</evidence>
<dbReference type="Proteomes" id="UP000030745">
    <property type="component" value="Unassembled WGS sequence"/>
</dbReference>
<dbReference type="GeneID" id="24138292"/>
<gene>
    <name evidence="7" type="ORF">SPRG_16694</name>
</gene>
<evidence type="ECO:0000256" key="5">
    <source>
        <dbReference type="ARBA" id="ARBA00023242"/>
    </source>
</evidence>
<dbReference type="AlphaFoldDB" id="A0A067BTA2"/>
<evidence type="ECO:0000256" key="2">
    <source>
        <dbReference type="ARBA" id="ARBA00022491"/>
    </source>
</evidence>
<dbReference type="SMART" id="SM01401">
    <property type="entry name" value="Sds3"/>
    <property type="match status" value="1"/>
</dbReference>
<evidence type="ECO:0000256" key="3">
    <source>
        <dbReference type="ARBA" id="ARBA00023015"/>
    </source>
</evidence>
<protein>
    <submittedName>
        <fullName evidence="7">Uncharacterized protein</fullName>
    </submittedName>
</protein>
<dbReference type="OrthoDB" id="70376at2759"/>